<evidence type="ECO:0000256" key="1">
    <source>
        <dbReference type="ARBA" id="ARBA00022737"/>
    </source>
</evidence>
<dbReference type="SUPFAM" id="SSF46966">
    <property type="entry name" value="Spectrin repeat"/>
    <property type="match status" value="2"/>
</dbReference>
<evidence type="ECO:0000313" key="2">
    <source>
        <dbReference type="EMBL" id="CAD7235957.1"/>
    </source>
</evidence>
<dbReference type="SMART" id="SM00150">
    <property type="entry name" value="SPEC"/>
    <property type="match status" value="2"/>
</dbReference>
<proteinExistence type="predicted"/>
<dbReference type="EMBL" id="OB675689">
    <property type="protein sequence ID" value="CAD7235957.1"/>
    <property type="molecule type" value="Genomic_DNA"/>
</dbReference>
<dbReference type="FunFam" id="1.20.58.60:FF:000013">
    <property type="entry name" value="Spectrin alpha chain, non-erythrocytic 1"/>
    <property type="match status" value="1"/>
</dbReference>
<accession>A0A7R8ZXT9</accession>
<dbReference type="InterPro" id="IPR002017">
    <property type="entry name" value="Spectrin_repeat"/>
</dbReference>
<dbReference type="PANTHER" id="PTHR11915">
    <property type="entry name" value="SPECTRIN/FILAMIN RELATED CYTOSKELETAL PROTEIN"/>
    <property type="match status" value="1"/>
</dbReference>
<protein>
    <submittedName>
        <fullName evidence="2">Uncharacterized protein</fullName>
    </submittedName>
</protein>
<dbReference type="Gene3D" id="1.20.58.60">
    <property type="match status" value="2"/>
</dbReference>
<gene>
    <name evidence="2" type="ORF">CTOB1V02_LOCUS13772</name>
</gene>
<dbReference type="InterPro" id="IPR018159">
    <property type="entry name" value="Spectrin/alpha-actinin"/>
</dbReference>
<dbReference type="CDD" id="cd00176">
    <property type="entry name" value="SPEC"/>
    <property type="match status" value="1"/>
</dbReference>
<reference evidence="2" key="1">
    <citation type="submission" date="2020-11" db="EMBL/GenBank/DDBJ databases">
        <authorList>
            <person name="Tran Van P."/>
        </authorList>
    </citation>
    <scope>NUCLEOTIDE SEQUENCE</scope>
</reference>
<dbReference type="AlphaFoldDB" id="A0A7R8ZXT9"/>
<keyword evidence="1" id="KW-0677">Repeat</keyword>
<dbReference type="Pfam" id="PF00435">
    <property type="entry name" value="Spectrin"/>
    <property type="match status" value="2"/>
</dbReference>
<sequence length="217" mass="24775">LLLPFQRKHEGLERDLAALEGRVEALNSEAAKLSAVHPVHAEAIAEKLEDVGNQWRQLQEKAADRKARLDESFLLQRFLADFRDLFNWVNEMKATIAADEVAKDVSGAEALLERHGEHRGEIDAREDSFQSCSDAGEELLTIGHPASDEIREKLTVLANEKRGLMSLWEERRFLYEQCIDLQLFYRDKEQADTWMAKQEAFLSNTDLGRSQGRMVGH</sequence>
<dbReference type="OrthoDB" id="6018565at2759"/>
<name>A0A7R8ZXT9_9CRUS</name>
<feature type="non-terminal residue" evidence="2">
    <location>
        <position position="217"/>
    </location>
</feature>
<organism evidence="2">
    <name type="scientific">Cyprideis torosa</name>
    <dbReference type="NCBI Taxonomy" id="163714"/>
    <lineage>
        <taxon>Eukaryota</taxon>
        <taxon>Metazoa</taxon>
        <taxon>Ecdysozoa</taxon>
        <taxon>Arthropoda</taxon>
        <taxon>Crustacea</taxon>
        <taxon>Oligostraca</taxon>
        <taxon>Ostracoda</taxon>
        <taxon>Podocopa</taxon>
        <taxon>Podocopida</taxon>
        <taxon>Cytherocopina</taxon>
        <taxon>Cytheroidea</taxon>
        <taxon>Cytherideidae</taxon>
        <taxon>Cyprideis</taxon>
    </lineage>
</organism>